<sequence length="161" mass="18466">MQTQTADLASRMEMVKDDYRCHVMQEARAQYHAQQSRLHEVGNKARNPPPCREEGQKWVELVTTDGGRDANSNREVEHTFADYQRRLYNVRTGSCTGDLDIFIRDLLNPTLGKDARALLDRDQTDVEISLALTQLHSQRAWGPNGFQLEFFKCAKSCLVDH</sequence>
<evidence type="ECO:0000313" key="2">
    <source>
        <dbReference type="Proteomes" id="UP001066276"/>
    </source>
</evidence>
<accession>A0AAV7WW97</accession>
<reference evidence="1" key="1">
    <citation type="journal article" date="2022" name="bioRxiv">
        <title>Sequencing and chromosome-scale assembly of the giantPleurodeles waltlgenome.</title>
        <authorList>
            <person name="Brown T."/>
            <person name="Elewa A."/>
            <person name="Iarovenko S."/>
            <person name="Subramanian E."/>
            <person name="Araus A.J."/>
            <person name="Petzold A."/>
            <person name="Susuki M."/>
            <person name="Suzuki K.-i.T."/>
            <person name="Hayashi T."/>
            <person name="Toyoda A."/>
            <person name="Oliveira C."/>
            <person name="Osipova E."/>
            <person name="Leigh N.D."/>
            <person name="Simon A."/>
            <person name="Yun M.H."/>
        </authorList>
    </citation>
    <scope>NUCLEOTIDE SEQUENCE</scope>
    <source>
        <strain evidence="1">20211129_DDA</strain>
        <tissue evidence="1">Liver</tissue>
    </source>
</reference>
<gene>
    <name evidence="1" type="ORF">NDU88_004641</name>
</gene>
<protein>
    <submittedName>
        <fullName evidence="1">Uncharacterized protein</fullName>
    </submittedName>
</protein>
<comment type="caution">
    <text evidence="1">The sequence shown here is derived from an EMBL/GenBank/DDBJ whole genome shotgun (WGS) entry which is preliminary data.</text>
</comment>
<name>A0AAV7WW97_PLEWA</name>
<proteinExistence type="predicted"/>
<organism evidence="1 2">
    <name type="scientific">Pleurodeles waltl</name>
    <name type="common">Iberian ribbed newt</name>
    <dbReference type="NCBI Taxonomy" id="8319"/>
    <lineage>
        <taxon>Eukaryota</taxon>
        <taxon>Metazoa</taxon>
        <taxon>Chordata</taxon>
        <taxon>Craniata</taxon>
        <taxon>Vertebrata</taxon>
        <taxon>Euteleostomi</taxon>
        <taxon>Amphibia</taxon>
        <taxon>Batrachia</taxon>
        <taxon>Caudata</taxon>
        <taxon>Salamandroidea</taxon>
        <taxon>Salamandridae</taxon>
        <taxon>Pleurodelinae</taxon>
        <taxon>Pleurodeles</taxon>
    </lineage>
</organism>
<evidence type="ECO:0000313" key="1">
    <source>
        <dbReference type="EMBL" id="KAJ1217045.1"/>
    </source>
</evidence>
<keyword evidence="2" id="KW-1185">Reference proteome</keyword>
<dbReference type="AlphaFoldDB" id="A0AAV7WW97"/>
<dbReference type="EMBL" id="JANPWB010000001">
    <property type="protein sequence ID" value="KAJ1217045.1"/>
    <property type="molecule type" value="Genomic_DNA"/>
</dbReference>
<dbReference type="Proteomes" id="UP001066276">
    <property type="component" value="Chromosome 1_1"/>
</dbReference>